<organism evidence="1 2">
    <name type="scientific">Paracoccus solventivorans</name>
    <dbReference type="NCBI Taxonomy" id="53463"/>
    <lineage>
        <taxon>Bacteria</taxon>
        <taxon>Pseudomonadati</taxon>
        <taxon>Pseudomonadota</taxon>
        <taxon>Alphaproteobacteria</taxon>
        <taxon>Rhodobacterales</taxon>
        <taxon>Paracoccaceae</taxon>
        <taxon>Paracoccus</taxon>
    </lineage>
</organism>
<dbReference type="AlphaFoldDB" id="A0A1M7IV33"/>
<dbReference type="EMBL" id="FRCK01000009">
    <property type="protein sequence ID" value="SHM44528.1"/>
    <property type="molecule type" value="Genomic_DNA"/>
</dbReference>
<keyword evidence="2" id="KW-1185">Reference proteome</keyword>
<evidence type="ECO:0000313" key="1">
    <source>
        <dbReference type="EMBL" id="SHM44528.1"/>
    </source>
</evidence>
<dbReference type="SUPFAM" id="SSF54637">
    <property type="entry name" value="Thioesterase/thiol ester dehydrase-isomerase"/>
    <property type="match status" value="1"/>
</dbReference>
<reference evidence="2" key="1">
    <citation type="submission" date="2016-11" db="EMBL/GenBank/DDBJ databases">
        <authorList>
            <person name="Varghese N."/>
            <person name="Submissions S."/>
        </authorList>
    </citation>
    <scope>NUCLEOTIDE SEQUENCE [LARGE SCALE GENOMIC DNA]</scope>
    <source>
        <strain evidence="2">DSM 6637</strain>
    </source>
</reference>
<protein>
    <submittedName>
        <fullName evidence="1">Uncharacterized protein</fullName>
    </submittedName>
</protein>
<dbReference type="STRING" id="53463.SAMN05444389_109131"/>
<dbReference type="InterPro" id="IPR029069">
    <property type="entry name" value="HotDog_dom_sf"/>
</dbReference>
<sequence>MAVRPERALALRIPEIAQSCDERDSILYAPGIGIGRDTADPGQLGFAYEGGLKAVPTTAAVI</sequence>
<name>A0A1M7IV33_9RHOB</name>
<evidence type="ECO:0000313" key="2">
    <source>
        <dbReference type="Proteomes" id="UP000184444"/>
    </source>
</evidence>
<accession>A0A1M7IV33</accession>
<gene>
    <name evidence="1" type="ORF">SAMN05444389_109131</name>
</gene>
<dbReference type="RefSeq" id="WP_200796457.1">
    <property type="nucleotide sequence ID" value="NZ_FRCK01000009.1"/>
</dbReference>
<dbReference type="Gene3D" id="3.10.129.10">
    <property type="entry name" value="Hotdog Thioesterase"/>
    <property type="match status" value="1"/>
</dbReference>
<proteinExistence type="predicted"/>
<dbReference type="Proteomes" id="UP000184444">
    <property type="component" value="Unassembled WGS sequence"/>
</dbReference>